<reference evidence="1" key="1">
    <citation type="submission" date="2004-10" db="EMBL/GenBank/DDBJ databases">
        <title>Medicago truncatula BAC genomic sequence.</title>
        <authorList>
            <person name="Town C.D."/>
            <person name="Tallon L.J."/>
            <person name="Arbogast T."/>
            <person name="Althoff R."/>
            <person name="Hine E."/>
            <person name="Monaghan E."/>
            <person name="Smith S.A."/>
            <person name="Utterback T."/>
            <person name="Feldblyum T."/>
            <person name="Koo H."/>
            <person name="Cheung F."/>
        </authorList>
    </citation>
    <scope>NUCLEOTIDE SEQUENCE</scope>
</reference>
<name>Q2HT78_MEDTR</name>
<proteinExistence type="predicted"/>
<sequence length="59" mass="7177">MKKDIVRCFFIQIAQNTIKVRVPVQHITNYKVMESELQRLYDTFTFIKSFYHFGNNYIV</sequence>
<gene>
    <name evidence="2" type="ordered locus">MTR_7g011465</name>
    <name evidence="1" type="ORF">MtrDRAFT_AC150777g3v1</name>
</gene>
<evidence type="ECO:0000313" key="4">
    <source>
        <dbReference type="Proteomes" id="UP000002051"/>
    </source>
</evidence>
<dbReference type="Proteomes" id="UP000002051">
    <property type="component" value="Unassembled WGS sequence"/>
</dbReference>
<reference evidence="2 4" key="3">
    <citation type="journal article" date="2011" name="Nature">
        <title>The Medicago genome provides insight into the evolution of rhizobial symbioses.</title>
        <authorList>
            <person name="Young N.D."/>
            <person name="Debelle F."/>
            <person name="Oldroyd G.E."/>
            <person name="Geurts R."/>
            <person name="Cannon S.B."/>
            <person name="Udvardi M.K."/>
            <person name="Benedito V.A."/>
            <person name="Mayer K.F."/>
            <person name="Gouzy J."/>
            <person name="Schoof H."/>
            <person name="Van de Peer Y."/>
            <person name="Proost S."/>
            <person name="Cook D.R."/>
            <person name="Meyers B.C."/>
            <person name="Spannagl M."/>
            <person name="Cheung F."/>
            <person name="De Mita S."/>
            <person name="Krishnakumar V."/>
            <person name="Gundlach H."/>
            <person name="Zhou S."/>
            <person name="Mudge J."/>
            <person name="Bharti A.K."/>
            <person name="Murray J.D."/>
            <person name="Naoumkina M.A."/>
            <person name="Rosen B."/>
            <person name="Silverstein K.A."/>
            <person name="Tang H."/>
            <person name="Rombauts S."/>
            <person name="Zhao P.X."/>
            <person name="Zhou P."/>
            <person name="Barbe V."/>
            <person name="Bardou P."/>
            <person name="Bechner M."/>
            <person name="Bellec A."/>
            <person name="Berger A."/>
            <person name="Berges H."/>
            <person name="Bidwell S."/>
            <person name="Bisseling T."/>
            <person name="Choisne N."/>
            <person name="Couloux A."/>
            <person name="Denny R."/>
            <person name="Deshpande S."/>
            <person name="Dai X."/>
            <person name="Doyle J.J."/>
            <person name="Dudez A.M."/>
            <person name="Farmer A.D."/>
            <person name="Fouteau S."/>
            <person name="Franken C."/>
            <person name="Gibelin C."/>
            <person name="Gish J."/>
            <person name="Goldstein S."/>
            <person name="Gonzalez A.J."/>
            <person name="Green P.J."/>
            <person name="Hallab A."/>
            <person name="Hartog M."/>
            <person name="Hua A."/>
            <person name="Humphray S.J."/>
            <person name="Jeong D.H."/>
            <person name="Jing Y."/>
            <person name="Jocker A."/>
            <person name="Kenton S.M."/>
            <person name="Kim D.J."/>
            <person name="Klee K."/>
            <person name="Lai H."/>
            <person name="Lang C."/>
            <person name="Lin S."/>
            <person name="Macmil S.L."/>
            <person name="Magdelenat G."/>
            <person name="Matthews L."/>
            <person name="McCorrison J."/>
            <person name="Monaghan E.L."/>
            <person name="Mun J.H."/>
            <person name="Najar F.Z."/>
            <person name="Nicholson C."/>
            <person name="Noirot C."/>
            <person name="O'Bleness M."/>
            <person name="Paule C.R."/>
            <person name="Poulain J."/>
            <person name="Prion F."/>
            <person name="Qin B."/>
            <person name="Qu C."/>
            <person name="Retzel E.F."/>
            <person name="Riddle C."/>
            <person name="Sallet E."/>
            <person name="Samain S."/>
            <person name="Samson N."/>
            <person name="Sanders I."/>
            <person name="Saurat O."/>
            <person name="Scarpelli C."/>
            <person name="Schiex T."/>
            <person name="Segurens B."/>
            <person name="Severin A.J."/>
            <person name="Sherrier D.J."/>
            <person name="Shi R."/>
            <person name="Sims S."/>
            <person name="Singer S.R."/>
            <person name="Sinharoy S."/>
            <person name="Sterck L."/>
            <person name="Viollet A."/>
            <person name="Wang B.B."/>
            <person name="Wang K."/>
            <person name="Wang M."/>
            <person name="Wang X."/>
            <person name="Warfsmann J."/>
            <person name="Weissenbach J."/>
            <person name="White D.D."/>
            <person name="White J.D."/>
            <person name="Wiley G.B."/>
            <person name="Wincker P."/>
            <person name="Xing Y."/>
            <person name="Yang L."/>
            <person name="Yao Z."/>
            <person name="Ying F."/>
            <person name="Zhai J."/>
            <person name="Zhou L."/>
            <person name="Zuber A."/>
            <person name="Denarie J."/>
            <person name="Dixon R.A."/>
            <person name="May G.D."/>
            <person name="Schwartz D.C."/>
            <person name="Rogers J."/>
            <person name="Quetier F."/>
            <person name="Town C.D."/>
            <person name="Roe B.A."/>
        </authorList>
    </citation>
    <scope>NUCLEOTIDE SEQUENCE [LARGE SCALE GENOMIC DNA]</scope>
    <source>
        <strain evidence="2">A17</strain>
        <strain evidence="3 4">cv. Jemalong A17</strain>
    </source>
</reference>
<reference evidence="3" key="5">
    <citation type="submission" date="2015-04" db="UniProtKB">
        <authorList>
            <consortium name="EnsemblPlants"/>
        </authorList>
    </citation>
    <scope>IDENTIFICATION</scope>
    <source>
        <strain evidence="3">cv. Jemalong A17</strain>
    </source>
</reference>
<accession>Q2HT78</accession>
<dbReference type="EnsemblPlants" id="KEH21628">
    <property type="protein sequence ID" value="KEH21628"/>
    <property type="gene ID" value="MTR_7g011465"/>
</dbReference>
<evidence type="ECO:0000313" key="1">
    <source>
        <dbReference type="EMBL" id="ABD32728.1"/>
    </source>
</evidence>
<dbReference type="AlphaFoldDB" id="Q2HT78"/>
<keyword evidence="4" id="KW-1185">Reference proteome</keyword>
<reference evidence="2 4" key="4">
    <citation type="journal article" date="2014" name="BMC Genomics">
        <title>An improved genome release (version Mt4.0) for the model legume Medicago truncatula.</title>
        <authorList>
            <person name="Tang H."/>
            <person name="Krishnakumar V."/>
            <person name="Bidwell S."/>
            <person name="Rosen B."/>
            <person name="Chan A."/>
            <person name="Zhou S."/>
            <person name="Gentzbittel L."/>
            <person name="Childs K.L."/>
            <person name="Yandell M."/>
            <person name="Gundlach H."/>
            <person name="Mayer K.F."/>
            <person name="Schwartz D.C."/>
            <person name="Town C.D."/>
        </authorList>
    </citation>
    <scope>GENOME REANNOTATION</scope>
    <source>
        <strain evidence="2">A17</strain>
        <strain evidence="3 4">cv. Jemalong A17</strain>
    </source>
</reference>
<organism evidence="1">
    <name type="scientific">Medicago truncatula</name>
    <name type="common">Barrel medic</name>
    <name type="synonym">Medicago tribuloides</name>
    <dbReference type="NCBI Taxonomy" id="3880"/>
    <lineage>
        <taxon>Eukaryota</taxon>
        <taxon>Viridiplantae</taxon>
        <taxon>Streptophyta</taxon>
        <taxon>Embryophyta</taxon>
        <taxon>Tracheophyta</taxon>
        <taxon>Spermatophyta</taxon>
        <taxon>Magnoliopsida</taxon>
        <taxon>eudicotyledons</taxon>
        <taxon>Gunneridae</taxon>
        <taxon>Pentapetalae</taxon>
        <taxon>rosids</taxon>
        <taxon>fabids</taxon>
        <taxon>Fabales</taxon>
        <taxon>Fabaceae</taxon>
        <taxon>Papilionoideae</taxon>
        <taxon>50 kb inversion clade</taxon>
        <taxon>NPAAA clade</taxon>
        <taxon>Hologalegina</taxon>
        <taxon>IRL clade</taxon>
        <taxon>Trifolieae</taxon>
        <taxon>Medicago</taxon>
    </lineage>
</organism>
<reference evidence="1" key="2">
    <citation type="submission" date="2006-02" db="EMBL/GenBank/DDBJ databases">
        <authorList>
            <consortium name="The International Medicago Genome Annotation Group"/>
        </authorList>
    </citation>
    <scope>NUCLEOTIDE SEQUENCE</scope>
</reference>
<dbReference type="EMBL" id="AC150777">
    <property type="protein sequence ID" value="ABD32728.1"/>
    <property type="molecule type" value="Genomic_DNA"/>
</dbReference>
<protein>
    <submittedName>
        <fullName evidence="1 3">Uncharacterized protein</fullName>
    </submittedName>
</protein>
<evidence type="ECO:0000313" key="2">
    <source>
        <dbReference type="EMBL" id="KEH21628.1"/>
    </source>
</evidence>
<dbReference type="EMBL" id="CM001223">
    <property type="protein sequence ID" value="KEH21628.1"/>
    <property type="molecule type" value="Genomic_DNA"/>
</dbReference>
<evidence type="ECO:0000313" key="3">
    <source>
        <dbReference type="EnsemblPlants" id="KEH21628"/>
    </source>
</evidence>
<dbReference type="HOGENOM" id="CLU_2964381_0_0_1"/>